<gene>
    <name evidence="1" type="ORF">H8S22_09595</name>
</gene>
<name>A0ABR7FT94_9FIRM</name>
<dbReference type="RefSeq" id="WP_095142944.1">
    <property type="nucleotide sequence ID" value="NZ_JACOOS010000010.1"/>
</dbReference>
<sequence>MREIQTELFKGKEKEILVSIFGGEQKLKEEYPALYEDMVTAQKQAGNRNEEGRASTQNADFDGWEEFEKLRLFYDSKAKILTVKGKIHKSGGPNYLIARLKIWNEQGKTWTFSYAVTQCSFLMIEEKIRMEREELSGIQAEINYMLRVPALWKPVKAGNLRGTAVIGAGLDIIGKGQILHPVSKAGRSKINIVYFRTDAMGTSDYFYANPERRNNNFCVYLPIAIQFEMDAGKQAAQNPRVQGDIYIYSTRHSTVQFQNFQQIKLIPASQWSNMPPFYPLISQRFTKGYLLVLPQAWNSFISQGGVAGEDDFYLSMYIEFSCTDGLRYSLQMDSQLVPKKYEGGNLVEIPCMHLLWGCLEKGAVIKTRGRGSIPVCDVKIGNYVASAKGTYEKVINIYTGNEEILKYIKAGGKTIMMTMDHPVMTKEGWKQAREVTASDQICMDGELYSPVDEVYDEPYYDRVYSLELEQGEGFFANGFYVGDFGKQNSMEKPEPKLPQDILNDLEKFKNFS</sequence>
<evidence type="ECO:0008006" key="3">
    <source>
        <dbReference type="Google" id="ProtNLM"/>
    </source>
</evidence>
<dbReference type="CDD" id="cd00081">
    <property type="entry name" value="Hint"/>
    <property type="match status" value="1"/>
</dbReference>
<comment type="caution">
    <text evidence="1">The sequence shown here is derived from an EMBL/GenBank/DDBJ whole genome shotgun (WGS) entry which is preliminary data.</text>
</comment>
<dbReference type="Gene3D" id="2.170.16.10">
    <property type="entry name" value="Hedgehog/Intein (Hint) domain"/>
    <property type="match status" value="1"/>
</dbReference>
<accession>A0ABR7FT94</accession>
<protein>
    <recommendedName>
        <fullName evidence="3">Hint domain-containing protein</fullName>
    </recommendedName>
</protein>
<reference evidence="1 2" key="1">
    <citation type="submission" date="2020-08" db="EMBL/GenBank/DDBJ databases">
        <title>Genome public.</title>
        <authorList>
            <person name="Liu C."/>
            <person name="Sun Q."/>
        </authorList>
    </citation>
    <scope>NUCLEOTIDE SEQUENCE [LARGE SCALE GENOMIC DNA]</scope>
    <source>
        <strain evidence="1 2">NSJ-7</strain>
    </source>
</reference>
<keyword evidence="2" id="KW-1185">Reference proteome</keyword>
<dbReference type="EMBL" id="JACOOS010000010">
    <property type="protein sequence ID" value="MBC5677845.1"/>
    <property type="molecule type" value="Genomic_DNA"/>
</dbReference>
<evidence type="ECO:0000313" key="1">
    <source>
        <dbReference type="EMBL" id="MBC5677845.1"/>
    </source>
</evidence>
<evidence type="ECO:0000313" key="2">
    <source>
        <dbReference type="Proteomes" id="UP000635828"/>
    </source>
</evidence>
<proteinExistence type="predicted"/>
<dbReference type="SUPFAM" id="SSF51294">
    <property type="entry name" value="Hedgehog/intein (Hint) domain"/>
    <property type="match status" value="1"/>
</dbReference>
<organism evidence="1 2">
    <name type="scientific">Anaerostipes hominis</name>
    <name type="common">ex Liu et al. 2021</name>
    <dbReference type="NCBI Taxonomy" id="2763018"/>
    <lineage>
        <taxon>Bacteria</taxon>
        <taxon>Bacillati</taxon>
        <taxon>Bacillota</taxon>
        <taxon>Clostridia</taxon>
        <taxon>Lachnospirales</taxon>
        <taxon>Lachnospiraceae</taxon>
        <taxon>Anaerostipes</taxon>
    </lineage>
</organism>
<dbReference type="InterPro" id="IPR036844">
    <property type="entry name" value="Hint_dom_sf"/>
</dbReference>
<dbReference type="Proteomes" id="UP000635828">
    <property type="component" value="Unassembled WGS sequence"/>
</dbReference>